<dbReference type="EMBL" id="LGRX02002509">
    <property type="protein sequence ID" value="KAK3284092.1"/>
    <property type="molecule type" value="Genomic_DNA"/>
</dbReference>
<protein>
    <submittedName>
        <fullName evidence="2">Uncharacterized protein</fullName>
    </submittedName>
</protein>
<comment type="caution">
    <text evidence="2">The sequence shown here is derived from an EMBL/GenBank/DDBJ whole genome shotgun (WGS) entry which is preliminary data.</text>
</comment>
<feature type="coiled-coil region" evidence="1">
    <location>
        <begin position="211"/>
        <end position="392"/>
    </location>
</feature>
<dbReference type="AlphaFoldDB" id="A0AAE0GTN4"/>
<dbReference type="Proteomes" id="UP001190700">
    <property type="component" value="Unassembled WGS sequence"/>
</dbReference>
<accession>A0AAE0GTN4</accession>
<keyword evidence="3" id="KW-1185">Reference proteome</keyword>
<sequence length="627" mass="70853">MAVPDLPLGDILYGHGEWREVQPIVRSTVKTLYETVQLQAASIRQMQRTLGTKVEHSDFGQLEQQVGSRISYQELNEFADDLSNRMVELNVALSRKADNSEIANELQDIRQKVSAGGTATTSPFIQKWVTLQGEKQKSMMAESQRQLQHHSGMVSDALEVAARYREVDLEAQRMWVEDQLRKLKKTTMEGAARETAEREQACLGLWKEVRALAESLQMDQAEHRMEAKEAQADREQLAARISQVDVELSNKISTESEAAAASSDAVISRLNAAEDKLTKELAQETSERKNSHDALRQAVAKQVDAEAEARARSVEELAQQLTANISSVDSRVTHTNASLEAEVAEWTRNLAVMKDELGTKVANESEARKVQSERLSLEVKDLERHLTAAINAEGTERQRSDDALHADIQQQAELATEARNKLGDDLRTELSHVDTRVMAAVTQEADERKIAIHLEEGERKKADLQLRTEVADDSDAIRTDIKVVRTDMGNMEQHLRDNIGRESEERRKSDTSLHAEMAAELDSVRRENVQRIRECQASCNDAAKNFTDSESIKREQAFEALKQHVDFHVKGTADEVIQMWTYVQRIDTEGTADEVIQMWTYVQRIDTEVREVVLRLDKRMSKIYGRA</sequence>
<evidence type="ECO:0000313" key="2">
    <source>
        <dbReference type="EMBL" id="KAK3284092.1"/>
    </source>
</evidence>
<evidence type="ECO:0000313" key="3">
    <source>
        <dbReference type="Proteomes" id="UP001190700"/>
    </source>
</evidence>
<name>A0AAE0GTN4_9CHLO</name>
<organism evidence="2 3">
    <name type="scientific">Cymbomonas tetramitiformis</name>
    <dbReference type="NCBI Taxonomy" id="36881"/>
    <lineage>
        <taxon>Eukaryota</taxon>
        <taxon>Viridiplantae</taxon>
        <taxon>Chlorophyta</taxon>
        <taxon>Pyramimonadophyceae</taxon>
        <taxon>Pyramimonadales</taxon>
        <taxon>Pyramimonadaceae</taxon>
        <taxon>Cymbomonas</taxon>
    </lineage>
</organism>
<reference evidence="2 3" key="1">
    <citation type="journal article" date="2015" name="Genome Biol. Evol.">
        <title>Comparative Genomics of a Bacterivorous Green Alga Reveals Evolutionary Causalities and Consequences of Phago-Mixotrophic Mode of Nutrition.</title>
        <authorList>
            <person name="Burns J.A."/>
            <person name="Paasch A."/>
            <person name="Narechania A."/>
            <person name="Kim E."/>
        </authorList>
    </citation>
    <scope>NUCLEOTIDE SEQUENCE [LARGE SCALE GENOMIC DNA]</scope>
    <source>
        <strain evidence="2 3">PLY_AMNH</strain>
    </source>
</reference>
<gene>
    <name evidence="2" type="ORF">CYMTET_8240</name>
</gene>
<proteinExistence type="predicted"/>
<evidence type="ECO:0000256" key="1">
    <source>
        <dbReference type="SAM" id="Coils"/>
    </source>
</evidence>
<keyword evidence="1" id="KW-0175">Coiled coil</keyword>